<evidence type="ECO:0000313" key="2">
    <source>
        <dbReference type="EMBL" id="GIL90517.1"/>
    </source>
</evidence>
<sequence>MAPALNASGYALLLSIIVLQLSMFASCTESVIQPKLQKLFGTAQTAAAQTKLLAMLDMAINIPKLKFEILSYRIPEMDEPGAADFAKALISMAAAGADCSPEWIAAVRKYFVLNVANITTKLPNVWGKRQAFPALRRMVFAQLVKSWLTRMQRQLPQHLEDELQQMFLELYEAHRVVATRKGIMEYFHISKAGGSSWCHAAKNNGCRAQIYEASFVCQIKQFDDNVRWLNGSFHRGLTGRYTRWGTWGRAIRRHTNFTTCTQRHEFAALMGYQYFSNEYTLHEGFDDPENVGICPQFFNVIIIRNPRKRLLSHLKFVIFQMKWDYEDDKLFNRTYWGTDSRFWDKFGPVLVDNYMLRGMLGEKVYHAPIGSLGAPEVARACAILQQYDLVIDLEEGHDVVDQVMELGVGWPHTLREIHDKDSAKAGAWLNLNYGDYLPRDLDYLYDRQKLDMELYIFGRVLVRLDALLLSVVKSLGAKPLPWLDFDRLHGNPHATLCGLLRLGPRLPNSTEERWMPNEFQSRVNAEMQAARQAGVVAAAERAARGDAWRALALARMSDRAQ</sequence>
<feature type="signal peptide" evidence="1">
    <location>
        <begin position="1"/>
        <end position="27"/>
    </location>
</feature>
<keyword evidence="3" id="KW-1185">Reference proteome</keyword>
<dbReference type="AlphaFoldDB" id="A0A8J4CZ28"/>
<proteinExistence type="predicted"/>
<dbReference type="EMBL" id="BNCP01000057">
    <property type="protein sequence ID" value="GIL90517.1"/>
    <property type="molecule type" value="Genomic_DNA"/>
</dbReference>
<keyword evidence="1" id="KW-0732">Signal</keyword>
<reference evidence="2" key="1">
    <citation type="journal article" date="2021" name="Proc. Natl. Acad. Sci. U.S.A.">
        <title>Three genomes in the algal genus Volvox reveal the fate of a haploid sex-determining region after a transition to homothallism.</title>
        <authorList>
            <person name="Yamamoto K."/>
            <person name="Hamaji T."/>
            <person name="Kawai-Toyooka H."/>
            <person name="Matsuzaki R."/>
            <person name="Takahashi F."/>
            <person name="Nishimura Y."/>
            <person name="Kawachi M."/>
            <person name="Noguchi H."/>
            <person name="Minakuchi Y."/>
            <person name="Umen J.G."/>
            <person name="Toyoda A."/>
            <person name="Nozaki H."/>
        </authorList>
    </citation>
    <scope>NUCLEOTIDE SEQUENCE</scope>
    <source>
        <strain evidence="2">NIES-3786</strain>
    </source>
</reference>
<accession>A0A8J4CZ28</accession>
<evidence type="ECO:0008006" key="4">
    <source>
        <dbReference type="Google" id="ProtNLM"/>
    </source>
</evidence>
<dbReference type="OrthoDB" id="529546at2759"/>
<name>A0A8J4CZ28_9CHLO</name>
<protein>
    <recommendedName>
        <fullName evidence="4">Sulfotransferase</fullName>
    </recommendedName>
</protein>
<comment type="caution">
    <text evidence="2">The sequence shown here is derived from an EMBL/GenBank/DDBJ whole genome shotgun (WGS) entry which is preliminary data.</text>
</comment>
<dbReference type="Gene3D" id="3.40.50.300">
    <property type="entry name" value="P-loop containing nucleotide triphosphate hydrolases"/>
    <property type="match status" value="1"/>
</dbReference>
<feature type="chain" id="PRO_5035204656" description="Sulfotransferase" evidence="1">
    <location>
        <begin position="28"/>
        <end position="561"/>
    </location>
</feature>
<evidence type="ECO:0000313" key="3">
    <source>
        <dbReference type="Proteomes" id="UP000747110"/>
    </source>
</evidence>
<organism evidence="2 3">
    <name type="scientific">Volvox reticuliferus</name>
    <dbReference type="NCBI Taxonomy" id="1737510"/>
    <lineage>
        <taxon>Eukaryota</taxon>
        <taxon>Viridiplantae</taxon>
        <taxon>Chlorophyta</taxon>
        <taxon>core chlorophytes</taxon>
        <taxon>Chlorophyceae</taxon>
        <taxon>CS clade</taxon>
        <taxon>Chlamydomonadales</taxon>
        <taxon>Volvocaceae</taxon>
        <taxon>Volvox</taxon>
    </lineage>
</organism>
<evidence type="ECO:0000256" key="1">
    <source>
        <dbReference type="SAM" id="SignalP"/>
    </source>
</evidence>
<dbReference type="Proteomes" id="UP000747110">
    <property type="component" value="Unassembled WGS sequence"/>
</dbReference>
<dbReference type="InterPro" id="IPR027417">
    <property type="entry name" value="P-loop_NTPase"/>
</dbReference>
<gene>
    <name evidence="2" type="ORF">Vretifemale_18158</name>
</gene>